<dbReference type="Pfam" id="PF00172">
    <property type="entry name" value="Zn_clus"/>
    <property type="match status" value="1"/>
</dbReference>
<dbReference type="RefSeq" id="XP_014654448.1">
    <property type="nucleotide sequence ID" value="XM_014798962.1"/>
</dbReference>
<organism evidence="1 2">
    <name type="scientific">Pseudozyma antarctica</name>
    <name type="common">Yeast</name>
    <name type="synonym">Candida antarctica</name>
    <dbReference type="NCBI Taxonomy" id="84753"/>
    <lineage>
        <taxon>Eukaryota</taxon>
        <taxon>Fungi</taxon>
        <taxon>Dikarya</taxon>
        <taxon>Basidiomycota</taxon>
        <taxon>Ustilaginomycotina</taxon>
        <taxon>Ustilaginomycetes</taxon>
        <taxon>Ustilaginales</taxon>
        <taxon>Ustilaginaceae</taxon>
        <taxon>Moesziomyces</taxon>
    </lineage>
</organism>
<dbReference type="SMART" id="SM00066">
    <property type="entry name" value="GAL4"/>
    <property type="match status" value="1"/>
</dbReference>
<dbReference type="GO" id="GO:0000981">
    <property type="term" value="F:DNA-binding transcription factor activity, RNA polymerase II-specific"/>
    <property type="evidence" value="ECO:0007669"/>
    <property type="project" value="InterPro"/>
</dbReference>
<dbReference type="AlphaFoldDB" id="A0A081CLG0"/>
<dbReference type="Pfam" id="PF04082">
    <property type="entry name" value="Fungal_trans"/>
    <property type="match status" value="1"/>
</dbReference>
<dbReference type="GO" id="GO:0008270">
    <property type="term" value="F:zinc ion binding"/>
    <property type="evidence" value="ECO:0007669"/>
    <property type="project" value="InterPro"/>
</dbReference>
<dbReference type="CDD" id="cd12148">
    <property type="entry name" value="fungal_TF_MHR"/>
    <property type="match status" value="1"/>
</dbReference>
<dbReference type="PROSITE" id="PS50048">
    <property type="entry name" value="ZN2_CY6_FUNGAL_2"/>
    <property type="match status" value="1"/>
</dbReference>
<proteinExistence type="predicted"/>
<protein>
    <submittedName>
        <fullName evidence="1">Nucleus protein</fullName>
    </submittedName>
</protein>
<dbReference type="OrthoDB" id="2551085at2759"/>
<dbReference type="PANTHER" id="PTHR47424:SF6">
    <property type="entry name" value="PROLINE UTILIZATION TRANS-ACTIVATOR"/>
    <property type="match status" value="1"/>
</dbReference>
<dbReference type="SUPFAM" id="SSF57701">
    <property type="entry name" value="Zn2/Cys6 DNA-binding domain"/>
    <property type="match status" value="1"/>
</dbReference>
<dbReference type="CDD" id="cd00067">
    <property type="entry name" value="GAL4"/>
    <property type="match status" value="1"/>
</dbReference>
<dbReference type="InterPro" id="IPR051127">
    <property type="entry name" value="Fungal_SecMet_Regulators"/>
</dbReference>
<evidence type="ECO:0000313" key="2">
    <source>
        <dbReference type="Proteomes" id="UP000053758"/>
    </source>
</evidence>
<dbReference type="InterPro" id="IPR001138">
    <property type="entry name" value="Zn2Cys6_DnaBD"/>
</dbReference>
<dbReference type="GeneID" id="26306470"/>
<dbReference type="Gene3D" id="4.10.240.10">
    <property type="entry name" value="Zn(2)-C6 fungal-type DNA-binding domain"/>
    <property type="match status" value="1"/>
</dbReference>
<evidence type="ECO:0000313" key="1">
    <source>
        <dbReference type="EMBL" id="GAK67506.1"/>
    </source>
</evidence>
<dbReference type="HOGENOM" id="CLU_011777_0_0_1"/>
<dbReference type="InterPro" id="IPR007219">
    <property type="entry name" value="XnlR_reg_dom"/>
</dbReference>
<dbReference type="SMART" id="SM00906">
    <property type="entry name" value="Fungal_trans"/>
    <property type="match status" value="1"/>
</dbReference>
<dbReference type="PROSITE" id="PS00463">
    <property type="entry name" value="ZN2_CY6_FUNGAL_1"/>
    <property type="match status" value="1"/>
</dbReference>
<dbReference type="GO" id="GO:0006351">
    <property type="term" value="P:DNA-templated transcription"/>
    <property type="evidence" value="ECO:0007669"/>
    <property type="project" value="InterPro"/>
</dbReference>
<dbReference type="InterPro" id="IPR036864">
    <property type="entry name" value="Zn2-C6_fun-type_DNA-bd_sf"/>
</dbReference>
<accession>A0A081CLG0</accession>
<sequence length="1009" mass="110282">MTSQAALSAASSGSSSSNKRLLSRRVPDGKRQRTLVSCDRCKQRRRKCSRSEPDAPCLNCSQQGLECTSALPRKHRIHGSIESLSWRYRALEALVRGLTGQDIQEAESLVEIARSHHIDLPSLEYSEHEPRAFAHNPLASIPTHTSTDPPSITCSSGTDDRLGSSASAMCSSCAATVVPLNIPDGKLIPAPHGISHYVGSASSFEFANAVRRLVAKVDRLNTSSAATRASTSSGLPAFNTPSVVDTRSVPLVSSVCNQTPLSGSAPTTTQKLRTEFATSMRTSKALEPRDRTHPAAAAAAVDDSASSESDDQVEHVASDRDPQSSSIGIGPTPSPATAGNDPSSGSMSYNVAAPPIPATTSTNPTESIHANNQISDLATPDSTKSIRTRRLRDLLPAKAVSDRLVDAFFDRVHPNYVVFHRGLFHRRYRSIWRPNDRENDPSSRSAAKDGDAGWICSLLMVLVFGAQALEGQGLPDALQIQRRYLRLVVRERFQRLTFTASLSNVQALLLLQLYEHNAGERNAAWMLLGQAARMAIALGMHRETHDPGLDTVEQNLRRLVWWTLQQFEMNLSMALGRPSTLELVEVTARVPEEAIMDRNDFPTDYPEHYRRLIGISWRAKQLLARTSARYSNEQELLQCLAVTQEVLGQLDSWHAQLPPQLSPNWPFAMPRQCRAVLLLLINFHHICAALARPFLLCKIEREIEQAQDQRPPVSAPVAELAAAGLRSARCVLEMCEQLHQQDMLEGVVWLDCYYLHHAMLMCSLPYLSPSNQADRSTLDVEHQALLARTSAIVKTVRLAPTYLVLTKIATQLVRIVGIDDSMQNFCPAEVDDASARDERQAAAVDPSPSVARHARIELGHYPSINNLDLLLAAAQLPVQPNDTSTTAWNGPDPQGPSRLPAITSNQSGYSNDARTRPIEFASAQTHESASPSLHNLLAFQTSPDAELYSEFYQLGFETGSTFFTWDFFNIGGQGPAASSEQHDASAARPASGLLQSIAPCASSESAPKD</sequence>
<dbReference type="EMBL" id="DF830085">
    <property type="protein sequence ID" value="GAK67506.1"/>
    <property type="molecule type" value="Genomic_DNA"/>
</dbReference>
<gene>
    <name evidence="1" type="ORF">PAN0_018c5734</name>
</gene>
<reference evidence="2" key="1">
    <citation type="journal article" date="2014" name="Genome Announc.">
        <title>Draft Genome Sequence of the Yeast Pseudozyma antarctica Type Strain JCM10317, a Producer of the Glycolipid Biosurfactants, Mannosylerythritol Lipids.</title>
        <authorList>
            <person name="Saika A."/>
            <person name="Koike H."/>
            <person name="Hori T."/>
            <person name="Fukuoka T."/>
            <person name="Sato S."/>
            <person name="Habe H."/>
            <person name="Kitamoto D."/>
            <person name="Morita T."/>
        </authorList>
    </citation>
    <scope>NUCLEOTIDE SEQUENCE [LARGE SCALE GENOMIC DNA]</scope>
    <source>
        <strain evidence="2">JCM 10317</strain>
    </source>
</reference>
<name>A0A081CLG0_PSEA2</name>
<dbReference type="GO" id="GO:0003677">
    <property type="term" value="F:DNA binding"/>
    <property type="evidence" value="ECO:0007669"/>
    <property type="project" value="InterPro"/>
</dbReference>
<keyword evidence="2" id="KW-1185">Reference proteome</keyword>
<dbReference type="PANTHER" id="PTHR47424">
    <property type="entry name" value="REGULATORY PROTEIN GAL4"/>
    <property type="match status" value="1"/>
</dbReference>
<dbReference type="Proteomes" id="UP000053758">
    <property type="component" value="Unassembled WGS sequence"/>
</dbReference>